<dbReference type="InterPro" id="IPR010982">
    <property type="entry name" value="Lambda_DNA-bd_dom_sf"/>
</dbReference>
<feature type="domain" description="ORC1/DEAH AAA+ ATPase" evidence="1">
    <location>
        <begin position="100"/>
        <end position="218"/>
    </location>
</feature>
<gene>
    <name evidence="2" type="ORF">GCM10011378_07050</name>
</gene>
<comment type="caution">
    <text evidence="2">The sequence shown here is derived from an EMBL/GenBank/DDBJ whole genome shotgun (WGS) entry which is preliminary data.</text>
</comment>
<evidence type="ECO:0000313" key="2">
    <source>
        <dbReference type="EMBL" id="GGG33221.1"/>
    </source>
</evidence>
<dbReference type="InterPro" id="IPR049945">
    <property type="entry name" value="AAA_22"/>
</dbReference>
<dbReference type="Gene3D" id="3.40.50.300">
    <property type="entry name" value="P-loop containing nucleotide triphosphate hydrolases"/>
    <property type="match status" value="1"/>
</dbReference>
<protein>
    <recommendedName>
        <fullName evidence="1">ORC1/DEAH AAA+ ATPase domain-containing protein</fullName>
    </recommendedName>
</protein>
<dbReference type="InterPro" id="IPR027417">
    <property type="entry name" value="P-loop_NTPase"/>
</dbReference>
<sequence length="300" mass="32800">MLESQKEQIAQALDEYMKVHDVSQNKVSKGSGVSAGYVSQIVKRKWNEVPVADGKTISIGDSHFRKLQAYMGLSLDVFQTKNFMDVQIALDDARRTVAYYIIDGDTGAGKTFAITDYARKHSATTYVVKCSNAMTATQMVRAICREVGVGELGATGAVEDRIKAIATKMNREQALLVFDESETMVKKSRAFGYIKDLYDRVEGRSSIVIAGANGFLDKLRQKANYNVESFPQVVRRFAANPVMLSGGVDMQDAIDICAAHGITSKKEVAVLVAASPNYGTLFSKLKKLKADQEILATANA</sequence>
<dbReference type="Gene3D" id="1.10.260.40">
    <property type="entry name" value="lambda repressor-like DNA-binding domains"/>
    <property type="match status" value="1"/>
</dbReference>
<dbReference type="SUPFAM" id="SSF52540">
    <property type="entry name" value="P-loop containing nucleoside triphosphate hydrolases"/>
    <property type="match status" value="1"/>
</dbReference>
<evidence type="ECO:0000259" key="1">
    <source>
        <dbReference type="Pfam" id="PF13401"/>
    </source>
</evidence>
<dbReference type="Proteomes" id="UP000601361">
    <property type="component" value="Unassembled WGS sequence"/>
</dbReference>
<dbReference type="RefSeq" id="WP_188556447.1">
    <property type="nucleotide sequence ID" value="NZ_BMGS01000002.1"/>
</dbReference>
<name>A0ABQ1WMZ0_9BACT</name>
<keyword evidence="3" id="KW-1185">Reference proteome</keyword>
<dbReference type="Pfam" id="PF13401">
    <property type="entry name" value="AAA_22"/>
    <property type="match status" value="1"/>
</dbReference>
<organism evidence="2 3">
    <name type="scientific">Hymenobacter glacieicola</name>
    <dbReference type="NCBI Taxonomy" id="1562124"/>
    <lineage>
        <taxon>Bacteria</taxon>
        <taxon>Pseudomonadati</taxon>
        <taxon>Bacteroidota</taxon>
        <taxon>Cytophagia</taxon>
        <taxon>Cytophagales</taxon>
        <taxon>Hymenobacteraceae</taxon>
        <taxon>Hymenobacter</taxon>
    </lineage>
</organism>
<dbReference type="EMBL" id="BMGS01000002">
    <property type="protein sequence ID" value="GGG33221.1"/>
    <property type="molecule type" value="Genomic_DNA"/>
</dbReference>
<proteinExistence type="predicted"/>
<evidence type="ECO:0000313" key="3">
    <source>
        <dbReference type="Proteomes" id="UP000601361"/>
    </source>
</evidence>
<accession>A0ABQ1WMZ0</accession>
<dbReference type="SUPFAM" id="SSF47413">
    <property type="entry name" value="lambda repressor-like DNA-binding domains"/>
    <property type="match status" value="1"/>
</dbReference>
<reference evidence="3" key="1">
    <citation type="journal article" date="2019" name="Int. J. Syst. Evol. Microbiol.">
        <title>The Global Catalogue of Microorganisms (GCM) 10K type strain sequencing project: providing services to taxonomists for standard genome sequencing and annotation.</title>
        <authorList>
            <consortium name="The Broad Institute Genomics Platform"/>
            <consortium name="The Broad Institute Genome Sequencing Center for Infectious Disease"/>
            <person name="Wu L."/>
            <person name="Ma J."/>
        </authorList>
    </citation>
    <scope>NUCLEOTIDE SEQUENCE [LARGE SCALE GENOMIC DNA]</scope>
    <source>
        <strain evidence="3">CGMCC 1.12990</strain>
    </source>
</reference>